<sequence length="107" mass="11319">MLVVTTPSIPGYRVVRVIGVVSGMSIRTRGFLGRLGAGIEAIVGGRSETYIQELKKAREEALRDLVESAQRLGANAVVGVDFETSEILEGFIVVTATGTAVVVEKEG</sequence>
<dbReference type="Pfam" id="PF01906">
    <property type="entry name" value="YbjQ_1"/>
    <property type="match status" value="1"/>
</dbReference>
<dbReference type="InterPro" id="IPR002765">
    <property type="entry name" value="UPF0145_YbjQ-like"/>
</dbReference>
<evidence type="ECO:0000313" key="2">
    <source>
        <dbReference type="EMBL" id="HGB25936.1"/>
    </source>
</evidence>
<comment type="caution">
    <text evidence="2">The sequence shown here is derived from an EMBL/GenBank/DDBJ whole genome shotgun (WGS) entry which is preliminary data.</text>
</comment>
<gene>
    <name evidence="2" type="ORF">ENV88_07990</name>
</gene>
<name>A0A7C3SM84_THEPE</name>
<dbReference type="Gene3D" id="3.30.110.70">
    <property type="entry name" value="Hypothetical protein apc22750. Chain B"/>
    <property type="match status" value="1"/>
</dbReference>
<accession>A0A7C3SM84</accession>
<protein>
    <recommendedName>
        <fullName evidence="1">UPF0145 protein ENV88_07990</fullName>
    </recommendedName>
</protein>
<dbReference type="HAMAP" id="MF_00338">
    <property type="entry name" value="UPF0145"/>
    <property type="match status" value="1"/>
</dbReference>
<evidence type="ECO:0000256" key="1">
    <source>
        <dbReference type="HAMAP-Rule" id="MF_00338"/>
    </source>
</evidence>
<reference evidence="2" key="1">
    <citation type="journal article" date="2020" name="mSystems">
        <title>Genome- and Community-Level Interaction Insights into Carbon Utilization and Element Cycling Functions of Hydrothermarchaeota in Hydrothermal Sediment.</title>
        <authorList>
            <person name="Zhou Z."/>
            <person name="Liu Y."/>
            <person name="Xu W."/>
            <person name="Pan J."/>
            <person name="Luo Z.H."/>
            <person name="Li M."/>
        </authorList>
    </citation>
    <scope>NUCLEOTIDE SEQUENCE [LARGE SCALE GENOMIC DNA]</scope>
    <source>
        <strain evidence="2">SpSt-8</strain>
    </source>
</reference>
<dbReference type="EMBL" id="DTIB01000140">
    <property type="protein sequence ID" value="HGB25936.1"/>
    <property type="molecule type" value="Genomic_DNA"/>
</dbReference>
<comment type="similarity">
    <text evidence="1">Belongs to the UPF0145 family.</text>
</comment>
<dbReference type="AlphaFoldDB" id="A0A7C3SM84"/>
<dbReference type="SUPFAM" id="SSF117782">
    <property type="entry name" value="YbjQ-like"/>
    <property type="match status" value="1"/>
</dbReference>
<organism evidence="2">
    <name type="scientific">Thermofilum pendens</name>
    <dbReference type="NCBI Taxonomy" id="2269"/>
    <lineage>
        <taxon>Archaea</taxon>
        <taxon>Thermoproteota</taxon>
        <taxon>Thermoprotei</taxon>
        <taxon>Thermofilales</taxon>
        <taxon>Thermofilaceae</taxon>
        <taxon>Thermofilum</taxon>
    </lineage>
</organism>
<dbReference type="PANTHER" id="PTHR34068:SF1">
    <property type="entry name" value="UPF0145 PROTEIN YBJQ"/>
    <property type="match status" value="1"/>
</dbReference>
<dbReference type="PANTHER" id="PTHR34068">
    <property type="entry name" value="UPF0145 PROTEIN YBJQ"/>
    <property type="match status" value="1"/>
</dbReference>
<dbReference type="InterPro" id="IPR035439">
    <property type="entry name" value="UPF0145_dom_sf"/>
</dbReference>
<proteinExistence type="inferred from homology"/>